<organism evidence="14 15">
    <name type="scientific">Limnoraphis robusta CCNP1315</name>
    <dbReference type="NCBI Taxonomy" id="3110306"/>
    <lineage>
        <taxon>Bacteria</taxon>
        <taxon>Bacillati</taxon>
        <taxon>Cyanobacteriota</taxon>
        <taxon>Cyanophyceae</taxon>
        <taxon>Oscillatoriophycideae</taxon>
        <taxon>Oscillatoriales</taxon>
        <taxon>Sirenicapillariaceae</taxon>
        <taxon>Limnoraphis</taxon>
    </lineage>
</organism>
<evidence type="ECO:0000256" key="10">
    <source>
        <dbReference type="ARBA" id="ARBA00023134"/>
    </source>
</evidence>
<keyword evidence="3" id="KW-0436">Ligase</keyword>
<proteinExistence type="predicted"/>
<name>A0ABU5U251_9CYAN</name>
<dbReference type="InterPro" id="IPR001233">
    <property type="entry name" value="RtcB"/>
</dbReference>
<dbReference type="PROSITE" id="PS50818">
    <property type="entry name" value="INTEIN_C_TER"/>
    <property type="match status" value="1"/>
</dbReference>
<protein>
    <recommendedName>
        <fullName evidence="2">3'-phosphate/5'-hydroxy nucleic acid ligase</fullName>
        <ecNumber evidence="2">6.5.1.8</ecNumber>
    </recommendedName>
</protein>
<evidence type="ECO:0000256" key="11">
    <source>
        <dbReference type="ARBA" id="ARBA00023211"/>
    </source>
</evidence>
<dbReference type="EC" id="6.5.1.8" evidence="2"/>
<dbReference type="InterPro" id="IPR003586">
    <property type="entry name" value="Hint_dom_C"/>
</dbReference>
<keyword evidence="10" id="KW-0342">GTP-binding</keyword>
<evidence type="ECO:0000256" key="3">
    <source>
        <dbReference type="ARBA" id="ARBA00022598"/>
    </source>
</evidence>
<dbReference type="RefSeq" id="WP_323273071.1">
    <property type="nucleotide sequence ID" value="NZ_JAYGHT010000131.1"/>
</dbReference>
<dbReference type="Gene3D" id="2.170.16.10">
    <property type="entry name" value="Hedgehog/Intein (Hint) domain"/>
    <property type="match status" value="1"/>
</dbReference>
<evidence type="ECO:0000313" key="14">
    <source>
        <dbReference type="EMBL" id="MEA5521276.1"/>
    </source>
</evidence>
<keyword evidence="6" id="KW-0547">Nucleotide-binding</keyword>
<feature type="domain" description="C2H2-type" evidence="13">
    <location>
        <begin position="337"/>
        <end position="360"/>
    </location>
</feature>
<keyword evidence="7" id="KW-0378">Hydrolase</keyword>
<evidence type="ECO:0000256" key="5">
    <source>
        <dbReference type="ARBA" id="ARBA00022723"/>
    </source>
</evidence>
<dbReference type="InterPro" id="IPR013087">
    <property type="entry name" value="Znf_C2H2_type"/>
</dbReference>
<keyword evidence="15" id="KW-1185">Reference proteome</keyword>
<gene>
    <name evidence="14" type="ORF">VB854_20255</name>
</gene>
<keyword evidence="5" id="KW-0479">Metal-binding</keyword>
<dbReference type="Gene3D" id="3.90.1860.10">
    <property type="entry name" value="tRNA-splicing ligase RtcB"/>
    <property type="match status" value="1"/>
</dbReference>
<dbReference type="SUPFAM" id="SSF51294">
    <property type="entry name" value="Hedgehog/intein (Hint) domain"/>
    <property type="match status" value="1"/>
</dbReference>
<dbReference type="SMART" id="SM00306">
    <property type="entry name" value="HintN"/>
    <property type="match status" value="1"/>
</dbReference>
<dbReference type="PANTHER" id="PTHR43749">
    <property type="entry name" value="RNA-SPLICING LIGASE RTCB"/>
    <property type="match status" value="1"/>
</dbReference>
<dbReference type="SUPFAM" id="SSF54060">
    <property type="entry name" value="His-Me finger endonucleases"/>
    <property type="match status" value="1"/>
</dbReference>
<dbReference type="PROSITE" id="PS50157">
    <property type="entry name" value="ZINC_FINGER_C2H2_2"/>
    <property type="match status" value="1"/>
</dbReference>
<keyword evidence="7" id="KW-0255">Endonuclease</keyword>
<keyword evidence="8" id="KW-0692">RNA repair</keyword>
<keyword evidence="9" id="KW-0404">Intron homing</keyword>
<evidence type="ECO:0000256" key="4">
    <source>
        <dbReference type="ARBA" id="ARBA00022722"/>
    </source>
</evidence>
<dbReference type="Proteomes" id="UP001301728">
    <property type="component" value="Unassembled WGS sequence"/>
</dbReference>
<dbReference type="SUPFAM" id="SSF103365">
    <property type="entry name" value="Hypothetical protein PH1602"/>
    <property type="match status" value="2"/>
</dbReference>
<evidence type="ECO:0000256" key="2">
    <source>
        <dbReference type="ARBA" id="ARBA00012726"/>
    </source>
</evidence>
<dbReference type="InterPro" id="IPR030934">
    <property type="entry name" value="Intein_C"/>
</dbReference>
<comment type="cofactor">
    <cofactor evidence="1">
        <name>Mn(2+)</name>
        <dbReference type="ChEBI" id="CHEBI:29035"/>
    </cofactor>
</comment>
<dbReference type="CDD" id="cd00081">
    <property type="entry name" value="Hint"/>
    <property type="match status" value="2"/>
</dbReference>
<dbReference type="PROSITE" id="PS50817">
    <property type="entry name" value="INTEIN_N_TER"/>
    <property type="match status" value="1"/>
</dbReference>
<dbReference type="InterPro" id="IPR044925">
    <property type="entry name" value="His-Me_finger_sf"/>
</dbReference>
<dbReference type="SMART" id="SM00305">
    <property type="entry name" value="HintC"/>
    <property type="match status" value="1"/>
</dbReference>
<dbReference type="InterPro" id="IPR003587">
    <property type="entry name" value="Hint_dom_N"/>
</dbReference>
<evidence type="ECO:0000256" key="8">
    <source>
        <dbReference type="ARBA" id="ARBA00022800"/>
    </source>
</evidence>
<dbReference type="Pfam" id="PF01139">
    <property type="entry name" value="RtcB"/>
    <property type="match status" value="2"/>
</dbReference>
<dbReference type="NCBIfam" id="TIGR01443">
    <property type="entry name" value="intein_Cterm"/>
    <property type="match status" value="1"/>
</dbReference>
<sequence length="715" mass="80186">MPYEPLEISTPKPVLSWANHSLAAQETQMAKNVASLPFVFKHVALMPDVHLGKGALVGSVIATKDAIIPAAVGVDIGCFTGDTLIPLADGKSYPLVELASWRREFVVYSCTDTGRIVAAKASARLTRRNAPLVKVVLDNGAGIKCTPDHQFMLRDGSYREAKDLKNGTSLMPFYSKKDKDGYTLIQQNYSGRYQKAHWMIARSGLLGKIPKFPGERTVIHHKNFDPVDNRPENLEFMGNNEHSAYHRSWVEKNTHWQSPEFEENRKQALARKARTAEGHKYFSERGTKNILRYMEERPEHFQASVAENGRRGKQYLVEYNTSEKGRAKSQEIANRIYTCETCGAEVKTPIGLHNHRRKEHGYNHKVVGVIFLSEKQDVYCLTVPEYHNFALTDGVFVHNCGMSAVKMPFVADQLEGKLKQIRLEIEAAIPVGFNANKDIEKSVSNWQGWRQFKDLHSKVQNLESKALKQLGSLGGGNHFIELCVDSENAVWLMLHSGSRNIGNMLAQRHIDSAKALAKLAEMKLPDPDLAYFVAGTPEFAAYWRDLQWAQNYARYNRDVMMARFKRIVEQAIAGGKPTKPLLEVNCHHNYAEKEVHFGEDVYVTRKGAVRAQENDYGIIPGSMGAKSFIVKGKGNAESYCSCSHGAGRLMSRTKAKKQFTVDDLVQQTAGIECRKDDGVLDEIPGAYKPIDEVMKQQSDLVEIVATLRQVVCVKG</sequence>
<comment type="catalytic activity">
    <reaction evidence="12">
        <text>a 3'-end 3'-phospho-ribonucleotide-RNA + a 5'-end dephospho-ribonucleoside-RNA + GTP = a ribonucleotidyl-ribonucleotide-RNA + GMP + diphosphate</text>
        <dbReference type="Rhea" id="RHEA:68076"/>
        <dbReference type="Rhea" id="RHEA-COMP:10463"/>
        <dbReference type="Rhea" id="RHEA-COMP:13936"/>
        <dbReference type="Rhea" id="RHEA-COMP:17355"/>
        <dbReference type="ChEBI" id="CHEBI:33019"/>
        <dbReference type="ChEBI" id="CHEBI:37565"/>
        <dbReference type="ChEBI" id="CHEBI:58115"/>
        <dbReference type="ChEBI" id="CHEBI:83062"/>
        <dbReference type="ChEBI" id="CHEBI:138284"/>
        <dbReference type="ChEBI" id="CHEBI:173118"/>
        <dbReference type="EC" id="6.5.1.8"/>
    </reaction>
</comment>
<dbReference type="PROSITE" id="PS00028">
    <property type="entry name" value="ZINC_FINGER_C2H2_1"/>
    <property type="match status" value="1"/>
</dbReference>
<dbReference type="InterPro" id="IPR036844">
    <property type="entry name" value="Hint_dom_sf"/>
</dbReference>
<dbReference type="EMBL" id="JAYGHT010000131">
    <property type="protein sequence ID" value="MEA5521276.1"/>
    <property type="molecule type" value="Genomic_DNA"/>
</dbReference>
<keyword evidence="11" id="KW-0464">Manganese</keyword>
<accession>A0ABU5U251</accession>
<dbReference type="PANTHER" id="PTHR43749:SF2">
    <property type="entry name" value="RNA-SPLICING LIGASE RTCB"/>
    <property type="match status" value="1"/>
</dbReference>
<dbReference type="NCBIfam" id="TIGR01445">
    <property type="entry name" value="intein_Nterm"/>
    <property type="match status" value="1"/>
</dbReference>
<dbReference type="InterPro" id="IPR052915">
    <property type="entry name" value="RtcB-like"/>
</dbReference>
<evidence type="ECO:0000256" key="6">
    <source>
        <dbReference type="ARBA" id="ARBA00022741"/>
    </source>
</evidence>
<evidence type="ECO:0000256" key="9">
    <source>
        <dbReference type="ARBA" id="ARBA00022886"/>
    </source>
</evidence>
<dbReference type="InterPro" id="IPR036025">
    <property type="entry name" value="RtcB-like_sf"/>
</dbReference>
<evidence type="ECO:0000256" key="1">
    <source>
        <dbReference type="ARBA" id="ARBA00001936"/>
    </source>
</evidence>
<evidence type="ECO:0000313" key="15">
    <source>
        <dbReference type="Proteomes" id="UP001301728"/>
    </source>
</evidence>
<comment type="caution">
    <text evidence="14">The sequence shown here is derived from an EMBL/GenBank/DDBJ whole genome shotgun (WGS) entry which is preliminary data.</text>
</comment>
<evidence type="ECO:0000256" key="7">
    <source>
        <dbReference type="ARBA" id="ARBA00022759"/>
    </source>
</evidence>
<reference evidence="14 15" key="1">
    <citation type="submission" date="2023-12" db="EMBL/GenBank/DDBJ databases">
        <title>Baltic Sea Cyanobacteria.</title>
        <authorList>
            <person name="Delbaje E."/>
            <person name="Fewer D.P."/>
            <person name="Shishido T.K."/>
        </authorList>
    </citation>
    <scope>NUCLEOTIDE SEQUENCE [LARGE SCALE GENOMIC DNA]</scope>
    <source>
        <strain evidence="14 15">CCNP 1315</strain>
    </source>
</reference>
<keyword evidence="4" id="KW-0540">Nuclease</keyword>
<dbReference type="InterPro" id="IPR006141">
    <property type="entry name" value="Intein_N"/>
</dbReference>
<evidence type="ECO:0000256" key="12">
    <source>
        <dbReference type="ARBA" id="ARBA00047746"/>
    </source>
</evidence>
<evidence type="ECO:0000259" key="13">
    <source>
        <dbReference type="PROSITE" id="PS50157"/>
    </source>
</evidence>